<comment type="caution">
    <text evidence="5">The sequence shown here is derived from an EMBL/GenBank/DDBJ whole genome shotgun (WGS) entry which is preliminary data.</text>
</comment>
<organism evidence="5 6">
    <name type="scientific">Sphingobium limneticum</name>
    <dbReference type="NCBI Taxonomy" id="1007511"/>
    <lineage>
        <taxon>Bacteria</taxon>
        <taxon>Pseudomonadati</taxon>
        <taxon>Pseudomonadota</taxon>
        <taxon>Alphaproteobacteria</taxon>
        <taxon>Sphingomonadales</taxon>
        <taxon>Sphingomonadaceae</taxon>
        <taxon>Sphingobium</taxon>
    </lineage>
</organism>
<proteinExistence type="predicted"/>
<dbReference type="EMBL" id="VYQA01000012">
    <property type="protein sequence ID" value="KAA9027654.1"/>
    <property type="molecule type" value="Genomic_DNA"/>
</dbReference>
<evidence type="ECO:0000313" key="4">
    <source>
        <dbReference type="EMBL" id="KAA9014642.1"/>
    </source>
</evidence>
<feature type="compositionally biased region" description="Low complexity" evidence="1">
    <location>
        <begin position="125"/>
        <end position="183"/>
    </location>
</feature>
<feature type="region of interest" description="Disordered" evidence="1">
    <location>
        <begin position="219"/>
        <end position="249"/>
    </location>
</feature>
<accession>A0A5J5I290</accession>
<feature type="compositionally biased region" description="Low complexity" evidence="1">
    <location>
        <begin position="96"/>
        <end position="107"/>
    </location>
</feature>
<keyword evidence="2" id="KW-1133">Transmembrane helix</keyword>
<feature type="region of interest" description="Disordered" evidence="1">
    <location>
        <begin position="25"/>
        <end position="185"/>
    </location>
</feature>
<keyword evidence="3" id="KW-0732">Signal</keyword>
<name>A0A5J5I290_9SPHN</name>
<feature type="compositionally biased region" description="Pro residues" evidence="1">
    <location>
        <begin position="67"/>
        <end position="95"/>
    </location>
</feature>
<feature type="region of interest" description="Disordered" evidence="1">
    <location>
        <begin position="411"/>
        <end position="439"/>
    </location>
</feature>
<sequence length="439" mass="45160">MGFHIRPLLFAAPLMLAAPVHAQQSDAPAGGFQLPPTGSAPTPNISQQGPELNVYRDPVTPRATQPATPPVVVPTVTPPPATVQPTPQPSRPRPAPATTQTTTPAEPRATRPAERTTPTPPPAQTRPAPATSAAAPTPTETAPVETDASAANDSAPAAQPAQPLPTPAANAVAGPEPAPAADATPEEEGISLPWIIAAAVAALVVLAGLVLLRRRRPAASRADAPVAQSKPAAPPPPAPAMPPTPESADTLHVPAAASVAAGAIATDRPWLDMDMAVGQARYSLMGVTISYALILHNRGDRPAQDVLVRGMIGNGGAQQQAVLQGFFTGQDGLPLHSAVAIQPGETIQLSGELRLATDDIVPVEMGQRSLLIPLAAFDAAYRWDAEAADPVGQGRTARAFIVGQEQEPPAARLAPLRLDQGPRQYRRPAARAAAELTPA</sequence>
<feature type="signal peptide" evidence="3">
    <location>
        <begin position="1"/>
        <end position="22"/>
    </location>
</feature>
<evidence type="ECO:0000256" key="1">
    <source>
        <dbReference type="SAM" id="MobiDB-lite"/>
    </source>
</evidence>
<dbReference type="Proteomes" id="UP000326364">
    <property type="component" value="Unassembled WGS sequence"/>
</dbReference>
<keyword evidence="2" id="KW-0812">Transmembrane</keyword>
<evidence type="ECO:0000313" key="5">
    <source>
        <dbReference type="EMBL" id="KAA9027654.1"/>
    </source>
</evidence>
<evidence type="ECO:0000256" key="2">
    <source>
        <dbReference type="SAM" id="Phobius"/>
    </source>
</evidence>
<evidence type="ECO:0000313" key="7">
    <source>
        <dbReference type="Proteomes" id="UP000326364"/>
    </source>
</evidence>
<gene>
    <name evidence="5" type="ORF">F4U95_15920</name>
    <name evidence="4" type="ORF">F4U96_15795</name>
</gene>
<evidence type="ECO:0000313" key="6">
    <source>
        <dbReference type="Proteomes" id="UP000325933"/>
    </source>
</evidence>
<feature type="compositionally biased region" description="Low complexity" evidence="1">
    <location>
        <begin position="430"/>
        <end position="439"/>
    </location>
</feature>
<dbReference type="AlphaFoldDB" id="A0A5J5I290"/>
<feature type="compositionally biased region" description="Pro residues" evidence="1">
    <location>
        <begin position="232"/>
        <end position="245"/>
    </location>
</feature>
<dbReference type="RefSeq" id="WP_150426365.1">
    <property type="nucleotide sequence ID" value="NZ_VYQA01000012.1"/>
</dbReference>
<dbReference type="Proteomes" id="UP000325933">
    <property type="component" value="Unassembled WGS sequence"/>
</dbReference>
<keyword evidence="7" id="KW-1185">Reference proteome</keyword>
<keyword evidence="2" id="KW-0472">Membrane</keyword>
<evidence type="ECO:0008006" key="8">
    <source>
        <dbReference type="Google" id="ProtNLM"/>
    </source>
</evidence>
<evidence type="ECO:0000256" key="3">
    <source>
        <dbReference type="SAM" id="SignalP"/>
    </source>
</evidence>
<dbReference type="EMBL" id="VYQB01000012">
    <property type="protein sequence ID" value="KAA9014642.1"/>
    <property type="molecule type" value="Genomic_DNA"/>
</dbReference>
<feature type="compositionally biased region" description="Low complexity" evidence="1">
    <location>
        <begin position="219"/>
        <end position="231"/>
    </location>
</feature>
<feature type="transmembrane region" description="Helical" evidence="2">
    <location>
        <begin position="192"/>
        <end position="212"/>
    </location>
</feature>
<reference evidence="6 7" key="1">
    <citation type="submission" date="2019-09" db="EMBL/GenBank/DDBJ databases">
        <authorList>
            <person name="Feng G."/>
        </authorList>
    </citation>
    <scope>NUCLEOTIDE SEQUENCE [LARGE SCALE GENOMIC DNA]</scope>
    <source>
        <strain evidence="5 6">KACC 19283</strain>
        <strain evidence="4 7">KACC 19284</strain>
    </source>
</reference>
<dbReference type="PRINTS" id="PR01217">
    <property type="entry name" value="PRICHEXTENSN"/>
</dbReference>
<feature type="compositionally biased region" description="Polar residues" evidence="1">
    <location>
        <begin position="39"/>
        <end position="50"/>
    </location>
</feature>
<feature type="chain" id="PRO_5023864599" description="LPXTG cell wall anchor domain-containing protein" evidence="3">
    <location>
        <begin position="23"/>
        <end position="439"/>
    </location>
</feature>
<protein>
    <recommendedName>
        <fullName evidence="8">LPXTG cell wall anchor domain-containing protein</fullName>
    </recommendedName>
</protein>